<dbReference type="PATRIC" id="fig|1348663.4.peg.5683"/>
<dbReference type="EMBL" id="JNBY01000112">
    <property type="protein sequence ID" value="KDN82366.1"/>
    <property type="molecule type" value="Genomic_DNA"/>
</dbReference>
<dbReference type="HOGENOM" id="CLU_917584_0_0_11"/>
<dbReference type="Proteomes" id="UP000027178">
    <property type="component" value="Unassembled WGS sequence"/>
</dbReference>
<name>A0A066YW83_9ACTN</name>
<evidence type="ECO:0000313" key="1">
    <source>
        <dbReference type="EMBL" id="KDN82366.1"/>
    </source>
</evidence>
<gene>
    <name evidence="1" type="ORF">KCH_58730</name>
</gene>
<organism evidence="1 2">
    <name type="scientific">Kitasatospora cheerisanensis KCTC 2395</name>
    <dbReference type="NCBI Taxonomy" id="1348663"/>
    <lineage>
        <taxon>Bacteria</taxon>
        <taxon>Bacillati</taxon>
        <taxon>Actinomycetota</taxon>
        <taxon>Actinomycetes</taxon>
        <taxon>Kitasatosporales</taxon>
        <taxon>Streptomycetaceae</taxon>
        <taxon>Kitasatospora</taxon>
    </lineage>
</organism>
<proteinExistence type="predicted"/>
<keyword evidence="2" id="KW-1185">Reference proteome</keyword>
<comment type="caution">
    <text evidence="1">The sequence shown here is derived from an EMBL/GenBank/DDBJ whole genome shotgun (WGS) entry which is preliminary data.</text>
</comment>
<protein>
    <submittedName>
        <fullName evidence="1">Uncharacterized protein</fullName>
    </submittedName>
</protein>
<dbReference type="eggNOG" id="ENOG5031DPQ">
    <property type="taxonomic scope" value="Bacteria"/>
</dbReference>
<dbReference type="AlphaFoldDB" id="A0A066YW83"/>
<sequence>MSEFNAVSGRQEMNVTASSIGSDPESGITMIPAGDPEFAIGVGLWREEKPRETLRSFVQDRLALRGTERGGRAGELLPVVVQLVPRPDNAHNPEAIGVAAPPARGGTDHDRHLAYLYDRHLVSLGAALRSLAELSPLPVGCHAFVELDPVEEEEFDPDDEGGDAVVVTDGRQVRYWVGQLRLLMPRWDRLQRMAVDYARGIRPGLILPFIGHWTPWRPGGREALAGLTGEKSFEVTLRAEGDSLVAYYGELPLSDLRSASRDFFDRTTVQVRDMGGRATARAEEHRGALRIFVEDSRPLRRDG</sequence>
<evidence type="ECO:0000313" key="2">
    <source>
        <dbReference type="Proteomes" id="UP000027178"/>
    </source>
</evidence>
<accession>A0A066YW83</accession>
<reference evidence="1 2" key="1">
    <citation type="submission" date="2014-05" db="EMBL/GenBank/DDBJ databases">
        <title>Draft Genome Sequence of Kitasatospora cheerisanensis KCTC 2395.</title>
        <authorList>
            <person name="Nam D.H."/>
        </authorList>
    </citation>
    <scope>NUCLEOTIDE SEQUENCE [LARGE SCALE GENOMIC DNA]</scope>
    <source>
        <strain evidence="1 2">KCTC 2395</strain>
    </source>
</reference>